<evidence type="ECO:0000313" key="10">
    <source>
        <dbReference type="Proteomes" id="UP000183567"/>
    </source>
</evidence>
<dbReference type="GO" id="GO:0005774">
    <property type="term" value="C:vacuolar membrane"/>
    <property type="evidence" value="ECO:0007669"/>
    <property type="project" value="UniProtKB-SubCell"/>
</dbReference>
<name>A0A1J8R2B4_9AGAM</name>
<dbReference type="PANTHER" id="PTHR10981">
    <property type="entry name" value="BATTENIN"/>
    <property type="match status" value="1"/>
</dbReference>
<dbReference type="Pfam" id="PF02487">
    <property type="entry name" value="CLN3"/>
    <property type="match status" value="1"/>
</dbReference>
<dbReference type="GO" id="GO:0006865">
    <property type="term" value="P:amino acid transport"/>
    <property type="evidence" value="ECO:0007669"/>
    <property type="project" value="UniProtKB-KW"/>
</dbReference>
<evidence type="ECO:0000313" key="9">
    <source>
        <dbReference type="EMBL" id="OJA19793.1"/>
    </source>
</evidence>
<evidence type="ECO:0000256" key="1">
    <source>
        <dbReference type="ARBA" id="ARBA00004127"/>
    </source>
</evidence>
<evidence type="ECO:0000256" key="5">
    <source>
        <dbReference type="ARBA" id="ARBA00022970"/>
    </source>
</evidence>
<keyword evidence="10" id="KW-1185">Reference proteome</keyword>
<sequence>MISTSTSELRDNLELQSMRSDSLPARNTQAGALSEMSVEPHSVAALHGDGGLMEDEDSFVIPSTGKTRSLLKLGVSFFLFGLINNVLYVIILSAALDLVPPSTPKGIIAFCNITPSLLVKLGWPYLIRGRIRYARRIVSCCVLSFVGMLVIALHESVLSRLFGICLASFSSGLGEMTFWQLSTTFNHPSVGGRCVGYFASGTGAAGVVGAFMWWELRGLGVRTGVGISAILPFILPLTFFFLLPRPTAFLHPSSSASYMPIPDDDLETGFDDESTPLSAEIIVKSKVSVSISIADKWRLGKPMLLKYMLPLCERLPLYFEYTINQGVAPTLLYPVPSHGLISKIIHSIRDYYPLWQLVYQITVFLSRSTLSLGLKPLPARLLPAPAIIQFVILVILVLESAFGLLPESRAEGSIFLVFLLISIEGICGGLAYVNVFYRVNQEQPDPSSVHDPELARQEREFKIGSIGFADGSGILLASILAVPTEIGLCRAQVARGKYLCQGL</sequence>
<dbReference type="OrthoDB" id="5965864at2759"/>
<evidence type="ECO:0000256" key="8">
    <source>
        <dbReference type="RuleBase" id="RU361113"/>
    </source>
</evidence>
<feature type="transmembrane region" description="Helical" evidence="8">
    <location>
        <begin position="107"/>
        <end position="126"/>
    </location>
</feature>
<evidence type="ECO:0000256" key="3">
    <source>
        <dbReference type="ARBA" id="ARBA00022448"/>
    </source>
</evidence>
<evidence type="ECO:0000256" key="2">
    <source>
        <dbReference type="ARBA" id="ARBA00007467"/>
    </source>
</evidence>
<feature type="transmembrane region" description="Helical" evidence="8">
    <location>
        <begin position="220"/>
        <end position="243"/>
    </location>
</feature>
<feature type="transmembrane region" description="Helical" evidence="8">
    <location>
        <begin position="414"/>
        <end position="437"/>
    </location>
</feature>
<reference evidence="9 10" key="1">
    <citation type="submission" date="2016-03" db="EMBL/GenBank/DDBJ databases">
        <title>Comparative genomics of the ectomycorrhizal sister species Rhizopogon vinicolor and Rhizopogon vesiculosus (Basidiomycota: Boletales) reveals a divergence of the mating type B locus.</title>
        <authorList>
            <person name="Mujic A.B."/>
            <person name="Kuo A."/>
            <person name="Tritt A."/>
            <person name="Lipzen A."/>
            <person name="Chen C."/>
            <person name="Johnson J."/>
            <person name="Sharma A."/>
            <person name="Barry K."/>
            <person name="Grigoriev I.V."/>
            <person name="Spatafora J.W."/>
        </authorList>
    </citation>
    <scope>NUCLEOTIDE SEQUENCE [LARGE SCALE GENOMIC DNA]</scope>
    <source>
        <strain evidence="9 10">AM-OR11-056</strain>
    </source>
</reference>
<comment type="similarity">
    <text evidence="2 8">Belongs to the battenin family.</text>
</comment>
<keyword evidence="7 8" id="KW-0472">Membrane</keyword>
<gene>
    <name evidence="9" type="ORF">AZE42_05618</name>
</gene>
<organism evidence="9 10">
    <name type="scientific">Rhizopogon vesiculosus</name>
    <dbReference type="NCBI Taxonomy" id="180088"/>
    <lineage>
        <taxon>Eukaryota</taxon>
        <taxon>Fungi</taxon>
        <taxon>Dikarya</taxon>
        <taxon>Basidiomycota</taxon>
        <taxon>Agaricomycotina</taxon>
        <taxon>Agaricomycetes</taxon>
        <taxon>Agaricomycetidae</taxon>
        <taxon>Boletales</taxon>
        <taxon>Suillineae</taxon>
        <taxon>Rhizopogonaceae</taxon>
        <taxon>Rhizopogon</taxon>
    </lineage>
</organism>
<protein>
    <recommendedName>
        <fullName evidence="8">Protein BTN</fullName>
    </recommendedName>
</protein>
<feature type="transmembrane region" description="Helical" evidence="8">
    <location>
        <begin position="73"/>
        <end position="95"/>
    </location>
</feature>
<dbReference type="EMBL" id="LVVM01000886">
    <property type="protein sequence ID" value="OJA19793.1"/>
    <property type="molecule type" value="Genomic_DNA"/>
</dbReference>
<feature type="transmembrane region" description="Helical" evidence="8">
    <location>
        <begin position="133"/>
        <end position="154"/>
    </location>
</feature>
<dbReference type="SUPFAM" id="SSF103473">
    <property type="entry name" value="MFS general substrate transporter"/>
    <property type="match status" value="1"/>
</dbReference>
<feature type="transmembrane region" description="Helical" evidence="8">
    <location>
        <begin position="382"/>
        <end position="402"/>
    </location>
</feature>
<evidence type="ECO:0000256" key="7">
    <source>
        <dbReference type="ARBA" id="ARBA00023136"/>
    </source>
</evidence>
<keyword evidence="5" id="KW-0029">Amino-acid transport</keyword>
<dbReference type="PRINTS" id="PR01315">
    <property type="entry name" value="BATTENIN"/>
</dbReference>
<evidence type="ECO:0000256" key="6">
    <source>
        <dbReference type="ARBA" id="ARBA00022989"/>
    </source>
</evidence>
<evidence type="ECO:0000256" key="4">
    <source>
        <dbReference type="ARBA" id="ARBA00022692"/>
    </source>
</evidence>
<keyword evidence="4 8" id="KW-0812">Transmembrane</keyword>
<dbReference type="GO" id="GO:0051453">
    <property type="term" value="P:regulation of intracellular pH"/>
    <property type="evidence" value="ECO:0007669"/>
    <property type="project" value="TreeGrafter"/>
</dbReference>
<dbReference type="Proteomes" id="UP000183567">
    <property type="component" value="Unassembled WGS sequence"/>
</dbReference>
<dbReference type="GO" id="GO:0012505">
    <property type="term" value="C:endomembrane system"/>
    <property type="evidence" value="ECO:0007669"/>
    <property type="project" value="UniProtKB-SubCell"/>
</dbReference>
<proteinExistence type="inferred from homology"/>
<feature type="transmembrane region" description="Helical" evidence="8">
    <location>
        <begin position="194"/>
        <end position="214"/>
    </location>
</feature>
<accession>A0A1J8R2B4</accession>
<keyword evidence="6 8" id="KW-1133">Transmembrane helix</keyword>
<dbReference type="AlphaFoldDB" id="A0A1J8R2B4"/>
<comment type="subcellular location">
    <subcellularLocation>
        <location evidence="1">Endomembrane system</location>
        <topology evidence="1">Multi-pass membrane protein</topology>
    </subcellularLocation>
    <subcellularLocation>
        <location evidence="8">Vacuole membrane</location>
        <topology evidence="8">Multi-pass membrane protein</topology>
    </subcellularLocation>
</comment>
<dbReference type="InterPro" id="IPR003492">
    <property type="entry name" value="Battenin_disease_Cln3"/>
</dbReference>
<comment type="caution">
    <text evidence="9">The sequence shown here is derived from an EMBL/GenBank/DDBJ whole genome shotgun (WGS) entry which is preliminary data.</text>
</comment>
<dbReference type="STRING" id="180088.A0A1J8R2B4"/>
<feature type="transmembrane region" description="Helical" evidence="8">
    <location>
        <begin position="160"/>
        <end position="182"/>
    </location>
</feature>
<dbReference type="PANTHER" id="PTHR10981:SF0">
    <property type="entry name" value="BATTENIN"/>
    <property type="match status" value="1"/>
</dbReference>
<dbReference type="InterPro" id="IPR036259">
    <property type="entry name" value="MFS_trans_sf"/>
</dbReference>
<keyword evidence="3" id="KW-0813">Transport</keyword>
<keyword evidence="8" id="KW-0926">Vacuole</keyword>